<proteinExistence type="inferred from homology"/>
<organism evidence="8">
    <name type="scientific">freshwater metagenome</name>
    <dbReference type="NCBI Taxonomy" id="449393"/>
    <lineage>
        <taxon>unclassified sequences</taxon>
        <taxon>metagenomes</taxon>
        <taxon>ecological metagenomes</taxon>
    </lineage>
</organism>
<comment type="similarity">
    <text evidence="2">Belongs to the GtrA family.</text>
</comment>
<dbReference type="InterPro" id="IPR007267">
    <property type="entry name" value="GtrA_DPMS_TM"/>
</dbReference>
<reference evidence="8" key="1">
    <citation type="submission" date="2020-05" db="EMBL/GenBank/DDBJ databases">
        <authorList>
            <person name="Chiriac C."/>
            <person name="Salcher M."/>
            <person name="Ghai R."/>
            <person name="Kavagutti S V."/>
        </authorList>
    </citation>
    <scope>NUCLEOTIDE SEQUENCE</scope>
</reference>
<keyword evidence="3 6" id="KW-0812">Transmembrane</keyword>
<evidence type="ECO:0000256" key="6">
    <source>
        <dbReference type="SAM" id="Phobius"/>
    </source>
</evidence>
<feature type="transmembrane region" description="Helical" evidence="6">
    <location>
        <begin position="20"/>
        <end position="39"/>
    </location>
</feature>
<evidence type="ECO:0000256" key="4">
    <source>
        <dbReference type="ARBA" id="ARBA00022989"/>
    </source>
</evidence>
<evidence type="ECO:0000259" key="7">
    <source>
        <dbReference type="Pfam" id="PF04138"/>
    </source>
</evidence>
<feature type="transmembrane region" description="Helical" evidence="6">
    <location>
        <begin position="109"/>
        <end position="131"/>
    </location>
</feature>
<dbReference type="EMBL" id="CAEZTV010000056">
    <property type="protein sequence ID" value="CAB4579793.1"/>
    <property type="molecule type" value="Genomic_DNA"/>
</dbReference>
<evidence type="ECO:0000256" key="5">
    <source>
        <dbReference type="ARBA" id="ARBA00023136"/>
    </source>
</evidence>
<dbReference type="AlphaFoldDB" id="A0A6J6EYF0"/>
<keyword evidence="5 6" id="KW-0472">Membrane</keyword>
<feature type="transmembrane region" description="Helical" evidence="6">
    <location>
        <begin position="82"/>
        <end position="103"/>
    </location>
</feature>
<evidence type="ECO:0000256" key="3">
    <source>
        <dbReference type="ARBA" id="ARBA00022692"/>
    </source>
</evidence>
<protein>
    <submittedName>
        <fullName evidence="8">Unannotated protein</fullName>
    </submittedName>
</protein>
<dbReference type="PANTHER" id="PTHR38459:SF1">
    <property type="entry name" value="PROPHAGE BACTOPRENOL-LINKED GLUCOSE TRANSLOCASE HOMOLOG"/>
    <property type="match status" value="1"/>
</dbReference>
<evidence type="ECO:0000256" key="2">
    <source>
        <dbReference type="ARBA" id="ARBA00009399"/>
    </source>
</evidence>
<dbReference type="InterPro" id="IPR051401">
    <property type="entry name" value="GtrA_CellWall_Glycosyl"/>
</dbReference>
<sequence>MRAKIKDLKAKYFDWSMIRWVIVGISTTATDYFIFISLYGPIDSVVIANFVSAFVATSLNYYSHHRWTFKSEQDHSKSGVRYFINLVFWWVISTLLIKGLIVIDFDPKIAKLIPILVIAPINYFVLNHLVFKKKS</sequence>
<dbReference type="GO" id="GO:0000271">
    <property type="term" value="P:polysaccharide biosynthetic process"/>
    <property type="evidence" value="ECO:0007669"/>
    <property type="project" value="InterPro"/>
</dbReference>
<keyword evidence="4 6" id="KW-1133">Transmembrane helix</keyword>
<dbReference type="Pfam" id="PF04138">
    <property type="entry name" value="GtrA_DPMS_TM"/>
    <property type="match status" value="1"/>
</dbReference>
<comment type="subcellular location">
    <subcellularLocation>
        <location evidence="1">Membrane</location>
        <topology evidence="1">Multi-pass membrane protein</topology>
    </subcellularLocation>
</comment>
<accession>A0A6J6EYF0</accession>
<feature type="domain" description="GtrA/DPMS transmembrane" evidence="7">
    <location>
        <begin position="19"/>
        <end position="131"/>
    </location>
</feature>
<evidence type="ECO:0000313" key="8">
    <source>
        <dbReference type="EMBL" id="CAB4579793.1"/>
    </source>
</evidence>
<feature type="transmembrane region" description="Helical" evidence="6">
    <location>
        <begin position="45"/>
        <end position="62"/>
    </location>
</feature>
<gene>
    <name evidence="8" type="ORF">UFOPK1747_00484</name>
</gene>
<dbReference type="GO" id="GO:0005886">
    <property type="term" value="C:plasma membrane"/>
    <property type="evidence" value="ECO:0007669"/>
    <property type="project" value="TreeGrafter"/>
</dbReference>
<evidence type="ECO:0000256" key="1">
    <source>
        <dbReference type="ARBA" id="ARBA00004141"/>
    </source>
</evidence>
<name>A0A6J6EYF0_9ZZZZ</name>
<dbReference type="PANTHER" id="PTHR38459">
    <property type="entry name" value="PROPHAGE BACTOPRENOL-LINKED GLUCOSE TRANSLOCASE HOMOLOG"/>
    <property type="match status" value="1"/>
</dbReference>